<evidence type="ECO:0008006" key="4">
    <source>
        <dbReference type="Google" id="ProtNLM"/>
    </source>
</evidence>
<evidence type="ECO:0000256" key="1">
    <source>
        <dbReference type="SAM" id="Coils"/>
    </source>
</evidence>
<gene>
    <name evidence="2" type="ORF">SAMN04489762_3440</name>
</gene>
<dbReference type="EMBL" id="FOCD01000006">
    <property type="protein sequence ID" value="SEO08193.1"/>
    <property type="molecule type" value="Genomic_DNA"/>
</dbReference>
<proteinExistence type="predicted"/>
<dbReference type="AlphaFoldDB" id="A0AAX2EJT8"/>
<feature type="coiled-coil region" evidence="1">
    <location>
        <begin position="5"/>
        <end position="32"/>
    </location>
</feature>
<reference evidence="2 3" key="1">
    <citation type="submission" date="2016-10" db="EMBL/GenBank/DDBJ databases">
        <authorList>
            <person name="Varghese N."/>
            <person name="Submissions S."/>
        </authorList>
    </citation>
    <scope>NUCLEOTIDE SEQUENCE [LARGE SCALE GENOMIC DNA]</scope>
    <source>
        <strain evidence="2 3">DSM 21619</strain>
    </source>
</reference>
<organism evidence="2 3">
    <name type="scientific">Terribacillus saccharophilus</name>
    <dbReference type="NCBI Taxonomy" id="361277"/>
    <lineage>
        <taxon>Bacteria</taxon>
        <taxon>Bacillati</taxon>
        <taxon>Bacillota</taxon>
        <taxon>Bacilli</taxon>
        <taxon>Bacillales</taxon>
        <taxon>Bacillaceae</taxon>
        <taxon>Terribacillus</taxon>
    </lineage>
</organism>
<name>A0AAX2EJT8_9BACI</name>
<dbReference type="Proteomes" id="UP000199735">
    <property type="component" value="Unassembled WGS sequence"/>
</dbReference>
<evidence type="ECO:0000313" key="2">
    <source>
        <dbReference type="EMBL" id="SEO08193.1"/>
    </source>
</evidence>
<sequence>MSNQINKLDQQIEHLERKRKIYEHSLSQESRKQRTRKLIQVGALAEKYFDLEGNDLHEVEEIFKQFSSYIRSNKLDKHKNKSD</sequence>
<evidence type="ECO:0000313" key="3">
    <source>
        <dbReference type="Proteomes" id="UP000199735"/>
    </source>
</evidence>
<comment type="caution">
    <text evidence="2">The sequence shown here is derived from an EMBL/GenBank/DDBJ whole genome shotgun (WGS) entry which is preliminary data.</text>
</comment>
<protein>
    <recommendedName>
        <fullName evidence="4">Relaxasome subunit MobC</fullName>
    </recommendedName>
</protein>
<keyword evidence="1" id="KW-0175">Coiled coil</keyword>
<accession>A0AAX2EJT8</accession>